<protein>
    <submittedName>
        <fullName evidence="1">Uncharacterized protein</fullName>
    </submittedName>
</protein>
<dbReference type="OrthoDB" id="5686999at2"/>
<dbReference type="EMBL" id="MLHL01000087">
    <property type="protein sequence ID" value="OOF45778.1"/>
    <property type="molecule type" value="Genomic_DNA"/>
</dbReference>
<accession>A0A1V3IUJ2</accession>
<evidence type="ECO:0000313" key="3">
    <source>
        <dbReference type="Proteomes" id="UP000188728"/>
    </source>
</evidence>
<evidence type="ECO:0000313" key="4">
    <source>
        <dbReference type="Proteomes" id="UP000189161"/>
    </source>
</evidence>
<proteinExistence type="predicted"/>
<dbReference type="Pfam" id="PF15586">
    <property type="entry name" value="Imm8"/>
    <property type="match status" value="1"/>
</dbReference>
<name>A0A1V3IU19_9PAST</name>
<dbReference type="EMBL" id="MLHK01000023">
    <property type="protein sequence ID" value="OOF45946.1"/>
    <property type="molecule type" value="Genomic_DNA"/>
</dbReference>
<keyword evidence="4" id="KW-1185">Reference proteome</keyword>
<dbReference type="AlphaFoldDB" id="A0A1V3IU19"/>
<dbReference type="Proteomes" id="UP000189161">
    <property type="component" value="Unassembled WGS sequence"/>
</dbReference>
<dbReference type="InterPro" id="IPR028964">
    <property type="entry name" value="Imm8"/>
</dbReference>
<evidence type="ECO:0000313" key="1">
    <source>
        <dbReference type="EMBL" id="OOF45778.1"/>
    </source>
</evidence>
<evidence type="ECO:0000313" key="2">
    <source>
        <dbReference type="EMBL" id="OOF45946.1"/>
    </source>
</evidence>
<dbReference type="Proteomes" id="UP000188728">
    <property type="component" value="Unassembled WGS sequence"/>
</dbReference>
<dbReference type="RefSeq" id="WP_077420910.1">
    <property type="nucleotide sequence ID" value="NZ_MLHK01000023.1"/>
</dbReference>
<comment type="caution">
    <text evidence="1">The sequence shown here is derived from an EMBL/GenBank/DDBJ whole genome shotgun (WGS) entry which is preliminary data.</text>
</comment>
<organism evidence="1 4">
    <name type="scientific">Rodentibacter trehalosifermentans</name>
    <dbReference type="NCBI Taxonomy" id="1908263"/>
    <lineage>
        <taxon>Bacteria</taxon>
        <taxon>Pseudomonadati</taxon>
        <taxon>Pseudomonadota</taxon>
        <taxon>Gammaproteobacteria</taxon>
        <taxon>Pasteurellales</taxon>
        <taxon>Pasteurellaceae</taxon>
        <taxon>Rodentibacter</taxon>
    </lineage>
</organism>
<accession>A0A1V3IU19</accession>
<sequence>MLYADLKEIYFNGPEWTRDKAQHAMLEAAYYLPLYLSIGIKGSEGGDYFNVDVFNIGWVRKEKFMIGLHSIVVDFDNFDDLEKELKILVNSIEGETWEDIVKVLRKYFEWEYEDHQFVDFI</sequence>
<reference evidence="3 4" key="1">
    <citation type="submission" date="2016-10" db="EMBL/GenBank/DDBJ databases">
        <title>Rodentibacter gen. nov. and new species.</title>
        <authorList>
            <person name="Christensen H."/>
        </authorList>
    </citation>
    <scope>NUCLEOTIDE SEQUENCE [LARGE SCALE GENOMIC DNA]</scope>
    <source>
        <strain evidence="2 3">H1983213011</strain>
        <strain evidence="1 4">H1987082031</strain>
    </source>
</reference>
<gene>
    <name evidence="2" type="ORF">BKK51_04610</name>
    <name evidence="1" type="ORF">BKK52_12100</name>
</gene>